<dbReference type="AlphaFoldDB" id="A0A093RJX2"/>
<comment type="caution">
    <text evidence="2">The sequence shown here is derived from an EMBL/GenBank/DDBJ whole genome shotgun (WGS) entry which is preliminary data.</text>
</comment>
<organism evidence="2 3">
    <name type="scientific">Pectobacterium betavasculorum</name>
    <dbReference type="NCBI Taxonomy" id="55207"/>
    <lineage>
        <taxon>Bacteria</taxon>
        <taxon>Pseudomonadati</taxon>
        <taxon>Pseudomonadota</taxon>
        <taxon>Gammaproteobacteria</taxon>
        <taxon>Enterobacterales</taxon>
        <taxon>Pectobacteriaceae</taxon>
        <taxon>Pectobacterium</taxon>
    </lineage>
</organism>
<name>A0A093RJX2_9GAMM</name>
<dbReference type="EMBL" id="JQHM01000010">
    <property type="protein sequence ID" value="KFX03070.1"/>
    <property type="molecule type" value="Genomic_DNA"/>
</dbReference>
<evidence type="ECO:0000313" key="3">
    <source>
        <dbReference type="Proteomes" id="UP000032874"/>
    </source>
</evidence>
<dbReference type="RefSeq" id="WP_039325242.1">
    <property type="nucleotide sequence ID" value="NZ_JQHM01000010.1"/>
</dbReference>
<evidence type="ECO:0000313" key="2">
    <source>
        <dbReference type="EMBL" id="KFX03070.1"/>
    </source>
</evidence>
<dbReference type="STRING" id="55207.KP22_16820"/>
<accession>A0A093RJX2</accession>
<sequence length="97" mass="10963">MERILAEKSINITELRKNPAKYFIDEPVAVLSNNRPAGYMVSAKVFEELIDLLEEKQGRVHTAARFRPTAERLSDIADGGQKLLQNASDKDLTEFTE</sequence>
<proteinExistence type="inferred from homology"/>
<dbReference type="SUPFAM" id="SSF143120">
    <property type="entry name" value="YefM-like"/>
    <property type="match status" value="1"/>
</dbReference>
<dbReference type="eggNOG" id="COG2161">
    <property type="taxonomic scope" value="Bacteria"/>
</dbReference>
<comment type="similarity">
    <text evidence="1">Belongs to the phD/YefM antitoxin family.</text>
</comment>
<gene>
    <name evidence="2" type="ORF">KP22_16820</name>
</gene>
<dbReference type="InterPro" id="IPR036165">
    <property type="entry name" value="YefM-like_sf"/>
</dbReference>
<evidence type="ECO:0000256" key="1">
    <source>
        <dbReference type="ARBA" id="ARBA00009981"/>
    </source>
</evidence>
<protein>
    <submittedName>
        <fullName evidence="2">Antitoxin of toxin-antitoxin stability system</fullName>
    </submittedName>
</protein>
<dbReference type="Proteomes" id="UP000032874">
    <property type="component" value="Unassembled WGS sequence"/>
</dbReference>
<reference evidence="2 3" key="1">
    <citation type="submission" date="2014-08" db="EMBL/GenBank/DDBJ databases">
        <title>Genome sequences of NCPPB Pectobacterium isolates.</title>
        <authorList>
            <person name="Glover R.H."/>
            <person name="Sapp M."/>
            <person name="Elphinstone J."/>
        </authorList>
    </citation>
    <scope>NUCLEOTIDE SEQUENCE [LARGE SCALE GENOMIC DNA]</scope>
    <source>
        <strain evidence="2 3">NCPPB 2795</strain>
    </source>
</reference>
<dbReference type="NCBIfam" id="NF007300">
    <property type="entry name" value="PRK09778.1"/>
    <property type="match status" value="1"/>
</dbReference>